<dbReference type="SUPFAM" id="SSF53756">
    <property type="entry name" value="UDP-Glycosyltransferase/glycogen phosphorylase"/>
    <property type="match status" value="1"/>
</dbReference>
<accession>A0ABV7VZS2</accession>
<keyword evidence="2" id="KW-0808">Transferase</keyword>
<dbReference type="InterPro" id="IPR001296">
    <property type="entry name" value="Glyco_trans_1"/>
</dbReference>
<dbReference type="RefSeq" id="WP_382169579.1">
    <property type="nucleotide sequence ID" value="NZ_JBHRXX010000001.1"/>
</dbReference>
<evidence type="ECO:0000259" key="1">
    <source>
        <dbReference type="Pfam" id="PF00534"/>
    </source>
</evidence>
<dbReference type="PANTHER" id="PTHR45947:SF3">
    <property type="entry name" value="SULFOQUINOVOSYL TRANSFERASE SQD2"/>
    <property type="match status" value="1"/>
</dbReference>
<dbReference type="GO" id="GO:0016757">
    <property type="term" value="F:glycosyltransferase activity"/>
    <property type="evidence" value="ECO:0007669"/>
    <property type="project" value="UniProtKB-KW"/>
</dbReference>
<feature type="domain" description="Glycosyl transferase family 1" evidence="1">
    <location>
        <begin position="240"/>
        <end position="385"/>
    </location>
</feature>
<dbReference type="EMBL" id="JBHRXX010000001">
    <property type="protein sequence ID" value="MFC3681991.1"/>
    <property type="molecule type" value="Genomic_DNA"/>
</dbReference>
<dbReference type="Proteomes" id="UP001595729">
    <property type="component" value="Unassembled WGS sequence"/>
</dbReference>
<evidence type="ECO:0000313" key="2">
    <source>
        <dbReference type="EMBL" id="MFC3681991.1"/>
    </source>
</evidence>
<protein>
    <submittedName>
        <fullName evidence="2">Glycosyltransferase family 4 protein</fullName>
        <ecNumber evidence="2">2.4.-.-</ecNumber>
    </submittedName>
</protein>
<name>A0ABV7VZS2_9BURK</name>
<dbReference type="Gene3D" id="3.40.50.2000">
    <property type="entry name" value="Glycogen Phosphorylase B"/>
    <property type="match status" value="2"/>
</dbReference>
<keyword evidence="2" id="KW-0328">Glycosyltransferase</keyword>
<dbReference type="InterPro" id="IPR050194">
    <property type="entry name" value="Glycosyltransferase_grp1"/>
</dbReference>
<sequence>MSADTMQHPFRLVVLNDFASANGGASSLAIANANLMASTGIDVTYLCGEHSPADGTLNARVSRLGLNGAAIDPARPLNNAINGLYNPATQRFLADWIGAHDTPHTVYHLHGWSKIFSPSVFKALAQVASRTLVHAHDYFPACPNGAFINYPQMKECDLLPTQMGCLFSNCDQRSYPQKLWRLARHEIKNRWFDLKDSAFRIVLPHEAMRPYFTRSGCRDGSVFTVPNPVVPFTDTRIRAESNDEFLFIGRLVPEKGVDTFLAAARHARVKAKVIGAGPLLGPLKAQYPEAEFTGWQDRDTIGTHLRNARAVIMPSKLRETFGLVAIESIASGIPVVVSTSSAVAADLVRMNAGLTVAPDDVAALVPVMNRLAGSDELVRTMSDNGHTHWRQVANTTDSWADSLRSMYGTLAAGARQPERVH</sequence>
<reference evidence="3" key="1">
    <citation type="journal article" date="2019" name="Int. J. Syst. Evol. Microbiol.">
        <title>The Global Catalogue of Microorganisms (GCM) 10K type strain sequencing project: providing services to taxonomists for standard genome sequencing and annotation.</title>
        <authorList>
            <consortium name="The Broad Institute Genomics Platform"/>
            <consortium name="The Broad Institute Genome Sequencing Center for Infectious Disease"/>
            <person name="Wu L."/>
            <person name="Ma J."/>
        </authorList>
    </citation>
    <scope>NUCLEOTIDE SEQUENCE [LARGE SCALE GENOMIC DNA]</scope>
    <source>
        <strain evidence="3">KCTC 42501</strain>
    </source>
</reference>
<gene>
    <name evidence="2" type="ORF">ACFOPI_00210</name>
</gene>
<proteinExistence type="predicted"/>
<keyword evidence="3" id="KW-1185">Reference proteome</keyword>
<evidence type="ECO:0000313" key="3">
    <source>
        <dbReference type="Proteomes" id="UP001595729"/>
    </source>
</evidence>
<dbReference type="CDD" id="cd03801">
    <property type="entry name" value="GT4_PimA-like"/>
    <property type="match status" value="1"/>
</dbReference>
<comment type="caution">
    <text evidence="2">The sequence shown here is derived from an EMBL/GenBank/DDBJ whole genome shotgun (WGS) entry which is preliminary data.</text>
</comment>
<organism evidence="2 3">
    <name type="scientific">Hydrogenophaga luteola</name>
    <dbReference type="NCBI Taxonomy" id="1591122"/>
    <lineage>
        <taxon>Bacteria</taxon>
        <taxon>Pseudomonadati</taxon>
        <taxon>Pseudomonadota</taxon>
        <taxon>Betaproteobacteria</taxon>
        <taxon>Burkholderiales</taxon>
        <taxon>Comamonadaceae</taxon>
        <taxon>Hydrogenophaga</taxon>
    </lineage>
</organism>
<dbReference type="PANTHER" id="PTHR45947">
    <property type="entry name" value="SULFOQUINOVOSYL TRANSFERASE SQD2"/>
    <property type="match status" value="1"/>
</dbReference>
<dbReference type="Pfam" id="PF00534">
    <property type="entry name" value="Glycos_transf_1"/>
    <property type="match status" value="1"/>
</dbReference>
<dbReference type="EC" id="2.4.-.-" evidence="2"/>